<dbReference type="InterPro" id="IPR051220">
    <property type="entry name" value="TFA_Chaperone"/>
</dbReference>
<dbReference type="EMBL" id="JBHSGI010000002">
    <property type="protein sequence ID" value="MFC4667127.1"/>
    <property type="molecule type" value="Genomic_DNA"/>
</dbReference>
<dbReference type="RefSeq" id="WP_380715063.1">
    <property type="nucleotide sequence ID" value="NZ_JBHSGI010000002.1"/>
</dbReference>
<keyword evidence="4" id="KW-1185">Reference proteome</keyword>
<dbReference type="InterPro" id="IPR027417">
    <property type="entry name" value="P-loop_NTPase"/>
</dbReference>
<organism evidence="3 4">
    <name type="scientific">Seohaeicola nanhaiensis</name>
    <dbReference type="NCBI Taxonomy" id="1387282"/>
    <lineage>
        <taxon>Bacteria</taxon>
        <taxon>Pseudomonadati</taxon>
        <taxon>Pseudomonadota</taxon>
        <taxon>Alphaproteobacteria</taxon>
        <taxon>Rhodobacterales</taxon>
        <taxon>Roseobacteraceae</taxon>
        <taxon>Seohaeicola</taxon>
    </lineage>
</organism>
<dbReference type="Gene3D" id="3.40.50.300">
    <property type="entry name" value="P-loop containing nucleotide triphosphate hydrolases"/>
    <property type="match status" value="1"/>
</dbReference>
<dbReference type="Proteomes" id="UP001595973">
    <property type="component" value="Unassembled WGS sequence"/>
</dbReference>
<dbReference type="PANTHER" id="PTHR34413:SF2">
    <property type="entry name" value="PROPHAGE TAIL FIBER ASSEMBLY PROTEIN HOMOLOG TFAE-RELATED"/>
    <property type="match status" value="1"/>
</dbReference>
<evidence type="ECO:0000259" key="2">
    <source>
        <dbReference type="Pfam" id="PF20454"/>
    </source>
</evidence>
<sequence>MTDALAETRIRALKALTPPPRLALSDWIEAHMRLPEGVSAMPGRVTLWPYQREIADAISDPTIERVTLVKPVRVGFTTLLTGALASYVANEPAPILALLPTEADCRDYTVSDLEPIFEATPALRGLISADADEAGRSTLLSRRFPGGSLKIIAAKSPRNLRRHNVRILLIDEADAMEAGIEGSPITLAERRTLSFANRKIILGSTPTLEATSNVLRAYARSDQRVYEVPCPDCGHHHEILWGDITWPEGEPLKAAYVCPACGSVVDERHKAEMVANGRWRASVLAAEGHAGFRLNALVSTLANASWGKLAAEFVEAKKAPDTLQVFVNTILAQGWREEAEELDEVELAARAEPFGLPDAIPADVLFVTAGIDVQRDRLEVVFLGWGRDDIFVLAQTVIWGDPMGDDVWAELDEALRTIWKHPKGGFLRVDAAAVDAGDGATMDRVIGFCRPRLARRIVAVKGAAGNRPVIRASDTRGSRLFIVGVDSVKAQLANRLKRGRSVRFSDGLEGRFYEELASERVLVRYVKGAPVRHWERIPGRRAESLDCVVYAVAVRNLVNAKLERREEEVEAKSLPKSTRAMVKSQWLSQGLTSQ</sequence>
<dbReference type="Pfam" id="PF05876">
    <property type="entry name" value="GpA_ATPase"/>
    <property type="match status" value="1"/>
</dbReference>
<evidence type="ECO:0000313" key="4">
    <source>
        <dbReference type="Proteomes" id="UP001595973"/>
    </source>
</evidence>
<evidence type="ECO:0000313" key="3">
    <source>
        <dbReference type="EMBL" id="MFC4667127.1"/>
    </source>
</evidence>
<accession>A0ABV9KAQ1</accession>
<dbReference type="HAMAP" id="MF_04144">
    <property type="entry name" value="TERL_LAMBDA"/>
    <property type="match status" value="1"/>
</dbReference>
<feature type="domain" description="Phage terminase large subunit GpA ATPase" evidence="1">
    <location>
        <begin position="39"/>
        <end position="279"/>
    </location>
</feature>
<evidence type="ECO:0000259" key="1">
    <source>
        <dbReference type="Pfam" id="PF05876"/>
    </source>
</evidence>
<name>A0ABV9KAQ1_9RHOB</name>
<dbReference type="Pfam" id="PF20454">
    <property type="entry name" value="GpA_nuclease"/>
    <property type="match status" value="1"/>
</dbReference>
<dbReference type="SUPFAM" id="SSF57783">
    <property type="entry name" value="Zinc beta-ribbon"/>
    <property type="match status" value="1"/>
</dbReference>
<proteinExistence type="inferred from homology"/>
<dbReference type="InterPro" id="IPR046454">
    <property type="entry name" value="GpA_endonuclease"/>
</dbReference>
<gene>
    <name evidence="3" type="ORF">ACFO5X_01055</name>
</gene>
<dbReference type="InterPro" id="IPR046453">
    <property type="entry name" value="GpA_ATPase"/>
</dbReference>
<reference evidence="4" key="1">
    <citation type="journal article" date="2019" name="Int. J. Syst. Evol. Microbiol.">
        <title>The Global Catalogue of Microorganisms (GCM) 10K type strain sequencing project: providing services to taxonomists for standard genome sequencing and annotation.</title>
        <authorList>
            <consortium name="The Broad Institute Genomics Platform"/>
            <consortium name="The Broad Institute Genome Sequencing Center for Infectious Disease"/>
            <person name="Wu L."/>
            <person name="Ma J."/>
        </authorList>
    </citation>
    <scope>NUCLEOTIDE SEQUENCE [LARGE SCALE GENOMIC DNA]</scope>
    <source>
        <strain evidence="4">CGMCC 4.7283</strain>
    </source>
</reference>
<dbReference type="InterPro" id="IPR008866">
    <property type="entry name" value="Phage_lambda_GpA-like"/>
</dbReference>
<dbReference type="PANTHER" id="PTHR34413">
    <property type="entry name" value="PROPHAGE TAIL FIBER ASSEMBLY PROTEIN HOMOLOG TFAE-RELATED-RELATED"/>
    <property type="match status" value="1"/>
</dbReference>
<protein>
    <submittedName>
        <fullName evidence="3">Phage terminase large subunit family protein</fullName>
    </submittedName>
</protein>
<feature type="domain" description="Terminase large subunit GpA endonuclease" evidence="2">
    <location>
        <begin position="289"/>
        <end position="561"/>
    </location>
</feature>
<comment type="caution">
    <text evidence="3">The sequence shown here is derived from an EMBL/GenBank/DDBJ whole genome shotgun (WGS) entry which is preliminary data.</text>
</comment>